<dbReference type="EMBL" id="BTSX01000006">
    <property type="protein sequence ID" value="GMT07174.1"/>
    <property type="molecule type" value="Genomic_DNA"/>
</dbReference>
<name>A0AAV5UJN9_9BILA</name>
<feature type="non-terminal residue" evidence="1">
    <location>
        <position position="1"/>
    </location>
</feature>
<proteinExistence type="predicted"/>
<reference evidence="1" key="1">
    <citation type="submission" date="2023-10" db="EMBL/GenBank/DDBJ databases">
        <title>Genome assembly of Pristionchus species.</title>
        <authorList>
            <person name="Yoshida K."/>
            <person name="Sommer R.J."/>
        </authorList>
    </citation>
    <scope>NUCLEOTIDE SEQUENCE</scope>
    <source>
        <strain evidence="1">RS0144</strain>
    </source>
</reference>
<evidence type="ECO:0000313" key="2">
    <source>
        <dbReference type="Proteomes" id="UP001432027"/>
    </source>
</evidence>
<organism evidence="1 2">
    <name type="scientific">Pristionchus entomophagus</name>
    <dbReference type="NCBI Taxonomy" id="358040"/>
    <lineage>
        <taxon>Eukaryota</taxon>
        <taxon>Metazoa</taxon>
        <taxon>Ecdysozoa</taxon>
        <taxon>Nematoda</taxon>
        <taxon>Chromadorea</taxon>
        <taxon>Rhabditida</taxon>
        <taxon>Rhabditina</taxon>
        <taxon>Diplogasteromorpha</taxon>
        <taxon>Diplogasteroidea</taxon>
        <taxon>Neodiplogasteridae</taxon>
        <taxon>Pristionchus</taxon>
    </lineage>
</organism>
<protein>
    <submittedName>
        <fullName evidence="1">Uncharacterized protein</fullName>
    </submittedName>
</protein>
<keyword evidence="2" id="KW-1185">Reference proteome</keyword>
<evidence type="ECO:0000313" key="1">
    <source>
        <dbReference type="EMBL" id="GMT07174.1"/>
    </source>
</evidence>
<feature type="non-terminal residue" evidence="1">
    <location>
        <position position="142"/>
    </location>
</feature>
<dbReference type="AlphaFoldDB" id="A0AAV5UJN9"/>
<gene>
    <name evidence="1" type="ORF">PENTCL1PPCAC_29348</name>
</gene>
<dbReference type="Proteomes" id="UP001432027">
    <property type="component" value="Unassembled WGS sequence"/>
</dbReference>
<accession>A0AAV5UJN9</accession>
<sequence>LFSSPYAFNAFPGGFTQTYDSDVALLDLVDALGSEAKPVTPPSKNFPRCIQNLQTAFVFHTDISSAQEVFQNVTSYFTIPDVKVIDMDDDTCEFNTDQQANKTLFYGSIYADAAGIGVPTFCSSNMNSYPDTIKTANYKQAS</sequence>
<comment type="caution">
    <text evidence="1">The sequence shown here is derived from an EMBL/GenBank/DDBJ whole genome shotgun (WGS) entry which is preliminary data.</text>
</comment>